<protein>
    <recommendedName>
        <fullName evidence="4">DUF4190 domain-containing protein</fullName>
    </recommendedName>
</protein>
<evidence type="ECO:0000313" key="2">
    <source>
        <dbReference type="EMBL" id="MBA4610012.1"/>
    </source>
</evidence>
<organism evidence="2 3">
    <name type="scientific">Aeromicrobium phoceense</name>
    <dbReference type="NCBI Taxonomy" id="2754045"/>
    <lineage>
        <taxon>Bacteria</taxon>
        <taxon>Bacillati</taxon>
        <taxon>Actinomycetota</taxon>
        <taxon>Actinomycetes</taxon>
        <taxon>Propionibacteriales</taxon>
        <taxon>Nocardioidaceae</taxon>
        <taxon>Aeromicrobium</taxon>
    </lineage>
</organism>
<dbReference type="RefSeq" id="WP_181756818.1">
    <property type="nucleotide sequence ID" value="NZ_JACEOG010000002.1"/>
</dbReference>
<evidence type="ECO:0000256" key="1">
    <source>
        <dbReference type="SAM" id="Phobius"/>
    </source>
</evidence>
<dbReference type="AlphaFoldDB" id="A0A838XIS3"/>
<accession>A0A838XIS3</accession>
<reference evidence="2 3" key="1">
    <citation type="submission" date="2020-07" db="EMBL/GenBank/DDBJ databases">
        <title>Draft genome and description of Aeromicrobium phoceense strain Marseille-Q0843 isolated from healthy skin swab.</title>
        <authorList>
            <person name="Boxberger M."/>
            <person name="La Scola B."/>
        </authorList>
    </citation>
    <scope>NUCLEOTIDE SEQUENCE [LARGE SCALE GENOMIC DNA]</scope>
    <source>
        <strain evidence="2 3">Marseille-Q0843</strain>
    </source>
</reference>
<keyword evidence="3" id="KW-1185">Reference proteome</keyword>
<sequence length="85" mass="8743">MWALVIAIVSIFLACCCGVFSIAGGIAAMILAKNERTRAQQWNGPYADTSMATAAYWLGVAAIVIGALSLVASAVTVVLELALAV</sequence>
<dbReference type="EMBL" id="JACEOG010000002">
    <property type="protein sequence ID" value="MBA4610012.1"/>
    <property type="molecule type" value="Genomic_DNA"/>
</dbReference>
<name>A0A838XIS3_9ACTN</name>
<keyword evidence="1" id="KW-0812">Transmembrane</keyword>
<comment type="caution">
    <text evidence="2">The sequence shown here is derived from an EMBL/GenBank/DDBJ whole genome shotgun (WGS) entry which is preliminary data.</text>
</comment>
<feature type="transmembrane region" description="Helical" evidence="1">
    <location>
        <begin position="6"/>
        <end position="32"/>
    </location>
</feature>
<gene>
    <name evidence="2" type="ORF">H1W00_16150</name>
</gene>
<proteinExistence type="predicted"/>
<evidence type="ECO:0000313" key="3">
    <source>
        <dbReference type="Proteomes" id="UP000550354"/>
    </source>
</evidence>
<keyword evidence="1" id="KW-1133">Transmembrane helix</keyword>
<dbReference type="Proteomes" id="UP000550354">
    <property type="component" value="Unassembled WGS sequence"/>
</dbReference>
<feature type="transmembrane region" description="Helical" evidence="1">
    <location>
        <begin position="53"/>
        <end position="79"/>
    </location>
</feature>
<keyword evidence="1" id="KW-0472">Membrane</keyword>
<evidence type="ECO:0008006" key="4">
    <source>
        <dbReference type="Google" id="ProtNLM"/>
    </source>
</evidence>